<feature type="transmembrane region" description="Helical" evidence="8">
    <location>
        <begin position="340"/>
        <end position="359"/>
    </location>
</feature>
<evidence type="ECO:0000256" key="8">
    <source>
        <dbReference type="SAM" id="Phobius"/>
    </source>
</evidence>
<evidence type="ECO:0000256" key="3">
    <source>
        <dbReference type="ARBA" id="ARBA00022448"/>
    </source>
</evidence>
<feature type="transmembrane region" description="Helical" evidence="8">
    <location>
        <begin position="273"/>
        <end position="295"/>
    </location>
</feature>
<dbReference type="PANTHER" id="PTHR34975:SF2">
    <property type="entry name" value="SPORE GERMINATION PROTEIN A2"/>
    <property type="match status" value="1"/>
</dbReference>
<dbReference type="EMBL" id="CP016808">
    <property type="protein sequence ID" value="ANY70933.1"/>
    <property type="molecule type" value="Genomic_DNA"/>
</dbReference>
<feature type="transmembrane region" description="Helical" evidence="8">
    <location>
        <begin position="12"/>
        <end position="32"/>
    </location>
</feature>
<keyword evidence="7 8" id="KW-0472">Membrane</keyword>
<protein>
    <submittedName>
        <fullName evidence="9">Uncharacterized protein</fullName>
    </submittedName>
</protein>
<feature type="transmembrane region" description="Helical" evidence="8">
    <location>
        <begin position="118"/>
        <end position="137"/>
    </location>
</feature>
<dbReference type="GO" id="GO:0016020">
    <property type="term" value="C:membrane"/>
    <property type="evidence" value="ECO:0007669"/>
    <property type="project" value="UniProtKB-SubCell"/>
</dbReference>
<comment type="similarity">
    <text evidence="2">Belongs to the amino acid-polyamine-organocation (APC) superfamily. Spore germination protein (SGP) (TC 2.A.3.9) family.</text>
</comment>
<evidence type="ECO:0000256" key="2">
    <source>
        <dbReference type="ARBA" id="ARBA00007998"/>
    </source>
</evidence>
<feature type="transmembrane region" description="Helical" evidence="8">
    <location>
        <begin position="307"/>
        <end position="324"/>
    </location>
</feature>
<feature type="transmembrane region" description="Helical" evidence="8">
    <location>
        <begin position="38"/>
        <end position="60"/>
    </location>
</feature>
<keyword evidence="6 8" id="KW-1133">Transmembrane helix</keyword>
<evidence type="ECO:0000256" key="1">
    <source>
        <dbReference type="ARBA" id="ARBA00004141"/>
    </source>
</evidence>
<evidence type="ECO:0000256" key="5">
    <source>
        <dbReference type="ARBA" id="ARBA00022692"/>
    </source>
</evidence>
<reference evidence="9" key="1">
    <citation type="submission" date="2016-08" db="EMBL/GenBank/DDBJ databases">
        <title>Complete Genome Seqeunce of Paenibacillus sp. BIHB 4019 from tea rhizoplane.</title>
        <authorList>
            <person name="Thakur R."/>
            <person name="Swarnkar M.K."/>
            <person name="Gulati A."/>
        </authorList>
    </citation>
    <scope>NUCLEOTIDE SEQUENCE [LARGE SCALE GENOMIC DNA]</scope>
    <source>
        <strain evidence="9">BIHB4019</strain>
    </source>
</reference>
<evidence type="ECO:0000256" key="4">
    <source>
        <dbReference type="ARBA" id="ARBA00022544"/>
    </source>
</evidence>
<feature type="transmembrane region" description="Helical" evidence="8">
    <location>
        <begin position="144"/>
        <end position="164"/>
    </location>
</feature>
<gene>
    <name evidence="9" type="ORF">BBD42_23120</name>
</gene>
<evidence type="ECO:0000256" key="7">
    <source>
        <dbReference type="ARBA" id="ARBA00023136"/>
    </source>
</evidence>
<dbReference type="Pfam" id="PF03845">
    <property type="entry name" value="Spore_permease"/>
    <property type="match status" value="1"/>
</dbReference>
<proteinExistence type="inferred from homology"/>
<keyword evidence="3" id="KW-0813">Transport</keyword>
<feature type="transmembrane region" description="Helical" evidence="8">
    <location>
        <begin position="81"/>
        <end position="112"/>
    </location>
</feature>
<keyword evidence="4" id="KW-0309">Germination</keyword>
<feature type="transmembrane region" description="Helical" evidence="8">
    <location>
        <begin position="184"/>
        <end position="207"/>
    </location>
</feature>
<dbReference type="PANTHER" id="PTHR34975">
    <property type="entry name" value="SPORE GERMINATION PROTEIN A2"/>
    <property type="match status" value="1"/>
</dbReference>
<dbReference type="InterPro" id="IPR004761">
    <property type="entry name" value="Spore_GerAB"/>
</dbReference>
<dbReference type="NCBIfam" id="TIGR00912">
    <property type="entry name" value="2A0309"/>
    <property type="match status" value="1"/>
</dbReference>
<feature type="transmembrane region" description="Helical" evidence="8">
    <location>
        <begin position="228"/>
        <end position="253"/>
    </location>
</feature>
<organism evidence="9">
    <name type="scientific">Paenibacillus sp. BIHB 4019</name>
    <dbReference type="NCBI Taxonomy" id="1870819"/>
    <lineage>
        <taxon>Bacteria</taxon>
        <taxon>Bacillati</taxon>
        <taxon>Bacillota</taxon>
        <taxon>Bacilli</taxon>
        <taxon>Bacillales</taxon>
        <taxon>Paenibacillaceae</taxon>
        <taxon>Paenibacillus</taxon>
    </lineage>
</organism>
<comment type="subcellular location">
    <subcellularLocation>
        <location evidence="1">Membrane</location>
        <topology evidence="1">Multi-pass membrane protein</topology>
    </subcellularLocation>
</comment>
<keyword evidence="5 8" id="KW-0812">Transmembrane</keyword>
<sequence>MNKQKVSSFQMGVLLFVFLTGSSIIFVPGPLIGKAGAAAWLSLLLSGAIGFGILMMLMYLNRRFPGQDYIDYSRKVIGNVLTVLLGLLTISYLLQMQAAIVVGVGQFMIGAMMRETPMYAFTSLIFIISALTARAGIEVIARMFTLIMLLTSFFIVIVLLFAIPEYRPEQLLPLLPKGLMPVAAGAYYTFGFPFSEVFLFGMLLPFAAGQKPNKKLMMTMSFSFAASLLVLCAVTVCALMVFGPVAGAGPYMLFSVARLIEFQEIFQRIESVIGMSLILGSYMKATLSLYVLSLFMAKLCGMKDNNVIIMPLALAGFLMGLVTYDSNTQWARIVTEIHPIWTGLVLFVPLLVVMVVAMFRPAKA</sequence>
<evidence type="ECO:0000256" key="6">
    <source>
        <dbReference type="ARBA" id="ARBA00022989"/>
    </source>
</evidence>
<dbReference type="AlphaFoldDB" id="A0A1B2DT93"/>
<accession>A0A1B2DT93</accession>
<name>A0A1B2DT93_9BACL</name>
<evidence type="ECO:0000313" key="9">
    <source>
        <dbReference type="EMBL" id="ANY70933.1"/>
    </source>
</evidence>
<dbReference type="RefSeq" id="WP_150131594.1">
    <property type="nucleotide sequence ID" value="NZ_CP016808.1"/>
</dbReference>
<dbReference type="GO" id="GO:0009847">
    <property type="term" value="P:spore germination"/>
    <property type="evidence" value="ECO:0007669"/>
    <property type="project" value="InterPro"/>
</dbReference>